<dbReference type="PANTHER" id="PTHR46268:SF15">
    <property type="entry name" value="UNIVERSAL STRESS PROTEIN HP_0031"/>
    <property type="match status" value="1"/>
</dbReference>
<dbReference type="PRINTS" id="PR01438">
    <property type="entry name" value="UNVRSLSTRESS"/>
</dbReference>
<feature type="domain" description="UspA" evidence="2">
    <location>
        <begin position="14"/>
        <end position="158"/>
    </location>
</feature>
<reference evidence="4" key="6">
    <citation type="submission" date="2011-05" db="EMBL/GenBank/DDBJ databases">
        <title>Complete sequence of Collimonas fungivorans Ter331.</title>
        <authorList>
            <person name="Leveau J.H."/>
        </authorList>
    </citation>
    <scope>NUCLEOTIDE SEQUENCE [LARGE SCALE GENOMIC DNA]</scope>
    <source>
        <strain evidence="4">Ter331</strain>
    </source>
</reference>
<proteinExistence type="inferred from homology"/>
<dbReference type="SUPFAM" id="SSF52402">
    <property type="entry name" value="Adenine nucleotide alpha hydrolases-like"/>
    <property type="match status" value="1"/>
</dbReference>
<dbReference type="Gene3D" id="3.40.50.620">
    <property type="entry name" value="HUPs"/>
    <property type="match status" value="1"/>
</dbReference>
<dbReference type="Pfam" id="PF00582">
    <property type="entry name" value="Usp"/>
    <property type="match status" value="1"/>
</dbReference>
<evidence type="ECO:0000259" key="2">
    <source>
        <dbReference type="Pfam" id="PF00582"/>
    </source>
</evidence>
<dbReference type="InterPro" id="IPR014729">
    <property type="entry name" value="Rossmann-like_a/b/a_fold"/>
</dbReference>
<dbReference type="STRING" id="1005048.CFU_0707"/>
<dbReference type="AlphaFoldDB" id="G0AF14"/>
<dbReference type="CDD" id="cd00293">
    <property type="entry name" value="USP-like"/>
    <property type="match status" value="1"/>
</dbReference>
<organism evidence="3 4">
    <name type="scientific">Collimonas fungivorans (strain Ter331)</name>
    <dbReference type="NCBI Taxonomy" id="1005048"/>
    <lineage>
        <taxon>Bacteria</taxon>
        <taxon>Pseudomonadati</taxon>
        <taxon>Pseudomonadota</taxon>
        <taxon>Betaproteobacteria</taxon>
        <taxon>Burkholderiales</taxon>
        <taxon>Oxalobacteraceae</taxon>
        <taxon>Collimonas</taxon>
    </lineage>
</organism>
<evidence type="ECO:0000313" key="4">
    <source>
        <dbReference type="Proteomes" id="UP000008392"/>
    </source>
</evidence>
<reference evidence="3 4" key="2">
    <citation type="journal article" date="2006" name="J. Microbiol. Methods">
        <title>Genomic flank-sequencing of plasposon insertion sites for rapid identification of functional genes.</title>
        <authorList>
            <person name="Leveau J.H."/>
            <person name="Gerards S."/>
            <person name="Fritsche K."/>
            <person name="Zondag G."/>
            <person name="van Veen J.A."/>
        </authorList>
    </citation>
    <scope>NUCLEOTIDE SEQUENCE [LARGE SCALE GENOMIC DNA]</scope>
    <source>
        <strain evidence="3 4">Ter331</strain>
    </source>
</reference>
<sequence length="158" mass="17193">MTDTPFSTRRRQAMFKTILVPTDGSHLSDKAINTAIEFAKFSSGRIIALSVAEPYPFSPMAESTMATDPGTYEENMLALAKLNVQKVADAARNAGVPCEMLTAQAFNPDEEIISAAEKYHCDAIFMASHGRSGLSRLFLGSKTQRVLAHSTIPVLVLR</sequence>
<protein>
    <submittedName>
        <fullName evidence="3">Universal stress protein</fullName>
    </submittedName>
</protein>
<reference evidence="3 4" key="5">
    <citation type="journal article" date="2011" name="ISME J.">
        <title>Dual transcriptional profiling of a bacterial/fungal confrontation: Collimonas fungivorans versus Aspergillus niger.</title>
        <authorList>
            <person name="Mela F."/>
            <person name="Fritsche K."/>
            <person name="de Boer W."/>
            <person name="van Veen J.A."/>
            <person name="de Graaff L.H."/>
            <person name="van den Berg M."/>
            <person name="Leveau J.H."/>
        </authorList>
    </citation>
    <scope>NUCLEOTIDE SEQUENCE [LARGE SCALE GENOMIC DNA]</scope>
    <source>
        <strain evidence="3 4">Ter331</strain>
    </source>
</reference>
<dbReference type="Proteomes" id="UP000008392">
    <property type="component" value="Chromosome"/>
</dbReference>
<dbReference type="KEGG" id="cfu:CFU_0707"/>
<dbReference type="eggNOG" id="COG0589">
    <property type="taxonomic scope" value="Bacteria"/>
</dbReference>
<evidence type="ECO:0000313" key="3">
    <source>
        <dbReference type="EMBL" id="AEK60541.1"/>
    </source>
</evidence>
<evidence type="ECO:0000256" key="1">
    <source>
        <dbReference type="ARBA" id="ARBA00008791"/>
    </source>
</evidence>
<reference evidence="3 4" key="4">
    <citation type="journal article" date="2010" name="Environ. Microbiol.">
        <title>The bacterial genus Collimonas: mycophagy, weathering and other adaptive solutions to life in oligotrophic soil environments.</title>
        <authorList>
            <person name="Leveau J.H."/>
            <person name="Uroz S."/>
            <person name="de Boer W."/>
        </authorList>
    </citation>
    <scope>NUCLEOTIDE SEQUENCE [LARGE SCALE GENOMIC DNA]</scope>
    <source>
        <strain evidence="3 4">Ter331</strain>
    </source>
</reference>
<dbReference type="InterPro" id="IPR006015">
    <property type="entry name" value="Universal_stress_UspA"/>
</dbReference>
<dbReference type="HOGENOM" id="CLU_049301_11_0_4"/>
<gene>
    <name evidence="3" type="primary">uspA</name>
    <name evidence="3" type="ordered locus">CFU_0707</name>
</gene>
<dbReference type="PANTHER" id="PTHR46268">
    <property type="entry name" value="STRESS RESPONSE PROTEIN NHAX"/>
    <property type="match status" value="1"/>
</dbReference>
<name>G0AF14_COLFT</name>
<comment type="similarity">
    <text evidence="1">Belongs to the universal stress protein A family.</text>
</comment>
<dbReference type="EMBL" id="CP002745">
    <property type="protein sequence ID" value="AEK60541.1"/>
    <property type="molecule type" value="Genomic_DNA"/>
</dbReference>
<keyword evidence="4" id="KW-1185">Reference proteome</keyword>
<reference evidence="3 4" key="1">
    <citation type="journal article" date="2004" name="Environ. Microbiol.">
        <title>Phylogeny-function analysis of (meta)genomic libraries: screening for expression of ribosomal RNA genes by large-insert library fluorescent in situ hybridization (LIL-FISH).</title>
        <authorList>
            <person name="Leveau J.H."/>
            <person name="Gerards S."/>
            <person name="de Boer W."/>
            <person name="van Veen J.A."/>
        </authorList>
    </citation>
    <scope>NUCLEOTIDE SEQUENCE [LARGE SCALE GENOMIC DNA]</scope>
    <source>
        <strain evidence="3 4">Ter331</strain>
    </source>
</reference>
<reference evidence="3 4" key="3">
    <citation type="journal article" date="2008" name="FEMS Microbiol. Ecol.">
        <title>Identification and characterization of genes underlying chitinolysis in Collimonas fungivorans Ter331.</title>
        <authorList>
            <person name="Fritsche K."/>
            <person name="de Boer W."/>
            <person name="Gerards S."/>
            <person name="van den Berg M."/>
            <person name="van Veen J.A."/>
            <person name="Leveau J.H."/>
        </authorList>
    </citation>
    <scope>NUCLEOTIDE SEQUENCE [LARGE SCALE GENOMIC DNA]</scope>
    <source>
        <strain evidence="3 4">Ter331</strain>
    </source>
</reference>
<accession>G0AF14</accession>
<dbReference type="InterPro" id="IPR006016">
    <property type="entry name" value="UspA"/>
</dbReference>